<accession>A0A5M3MHM4</accession>
<keyword evidence="2" id="KW-1185">Reference proteome</keyword>
<evidence type="ECO:0000313" key="1">
    <source>
        <dbReference type="EMBL" id="EIW78729.1"/>
    </source>
</evidence>
<dbReference type="EMBL" id="JH711582">
    <property type="protein sequence ID" value="EIW78729.1"/>
    <property type="molecule type" value="Genomic_DNA"/>
</dbReference>
<dbReference type="Proteomes" id="UP000053558">
    <property type="component" value="Unassembled WGS sequence"/>
</dbReference>
<dbReference type="GeneID" id="19208119"/>
<evidence type="ECO:0000313" key="2">
    <source>
        <dbReference type="Proteomes" id="UP000053558"/>
    </source>
</evidence>
<proteinExistence type="predicted"/>
<reference evidence="2" key="1">
    <citation type="journal article" date="2012" name="Science">
        <title>The Paleozoic origin of enzymatic lignin decomposition reconstructed from 31 fungal genomes.</title>
        <authorList>
            <person name="Floudas D."/>
            <person name="Binder M."/>
            <person name="Riley R."/>
            <person name="Barry K."/>
            <person name="Blanchette R.A."/>
            <person name="Henrissat B."/>
            <person name="Martinez A.T."/>
            <person name="Otillar R."/>
            <person name="Spatafora J.W."/>
            <person name="Yadav J.S."/>
            <person name="Aerts A."/>
            <person name="Benoit I."/>
            <person name="Boyd A."/>
            <person name="Carlson A."/>
            <person name="Copeland A."/>
            <person name="Coutinho P.M."/>
            <person name="de Vries R.P."/>
            <person name="Ferreira P."/>
            <person name="Findley K."/>
            <person name="Foster B."/>
            <person name="Gaskell J."/>
            <person name="Glotzer D."/>
            <person name="Gorecki P."/>
            <person name="Heitman J."/>
            <person name="Hesse C."/>
            <person name="Hori C."/>
            <person name="Igarashi K."/>
            <person name="Jurgens J.A."/>
            <person name="Kallen N."/>
            <person name="Kersten P."/>
            <person name="Kohler A."/>
            <person name="Kuees U."/>
            <person name="Kumar T.K.A."/>
            <person name="Kuo A."/>
            <person name="LaButti K."/>
            <person name="Larrondo L.F."/>
            <person name="Lindquist E."/>
            <person name="Ling A."/>
            <person name="Lombard V."/>
            <person name="Lucas S."/>
            <person name="Lundell T."/>
            <person name="Martin R."/>
            <person name="McLaughlin D.J."/>
            <person name="Morgenstern I."/>
            <person name="Morin E."/>
            <person name="Murat C."/>
            <person name="Nagy L.G."/>
            <person name="Nolan M."/>
            <person name="Ohm R.A."/>
            <person name="Patyshakuliyeva A."/>
            <person name="Rokas A."/>
            <person name="Ruiz-Duenas F.J."/>
            <person name="Sabat G."/>
            <person name="Salamov A."/>
            <person name="Samejima M."/>
            <person name="Schmutz J."/>
            <person name="Slot J.C."/>
            <person name="St John F."/>
            <person name="Stenlid J."/>
            <person name="Sun H."/>
            <person name="Sun S."/>
            <person name="Syed K."/>
            <person name="Tsang A."/>
            <person name="Wiebenga A."/>
            <person name="Young D."/>
            <person name="Pisabarro A."/>
            <person name="Eastwood D.C."/>
            <person name="Martin F."/>
            <person name="Cullen D."/>
            <person name="Grigoriev I.V."/>
            <person name="Hibbett D.S."/>
        </authorList>
    </citation>
    <scope>NUCLEOTIDE SEQUENCE [LARGE SCALE GENOMIC DNA]</scope>
    <source>
        <strain evidence="2">RWD-64-598 SS2</strain>
    </source>
</reference>
<name>A0A5M3MHM4_CONPW</name>
<dbReference type="AlphaFoldDB" id="A0A5M3MHM4"/>
<protein>
    <submittedName>
        <fullName evidence="1">Uncharacterized protein</fullName>
    </submittedName>
</protein>
<dbReference type="RefSeq" id="XP_007771131.1">
    <property type="nucleotide sequence ID" value="XM_007772941.1"/>
</dbReference>
<dbReference type="OrthoDB" id="3341102at2759"/>
<organism evidence="1 2">
    <name type="scientific">Coniophora puteana (strain RWD-64-598)</name>
    <name type="common">Brown rot fungus</name>
    <dbReference type="NCBI Taxonomy" id="741705"/>
    <lineage>
        <taxon>Eukaryota</taxon>
        <taxon>Fungi</taxon>
        <taxon>Dikarya</taxon>
        <taxon>Basidiomycota</taxon>
        <taxon>Agaricomycotina</taxon>
        <taxon>Agaricomycetes</taxon>
        <taxon>Agaricomycetidae</taxon>
        <taxon>Boletales</taxon>
        <taxon>Coniophorineae</taxon>
        <taxon>Coniophoraceae</taxon>
        <taxon>Coniophora</taxon>
    </lineage>
</organism>
<gene>
    <name evidence="1" type="ORF">CONPUDRAFT_60899</name>
</gene>
<sequence length="98" mass="11045">MLGNIMHKAPELLKTTACQDGSMFKCSDAYVCKFLYANLHWVPRTSTRAAQKVPENAGDLIFELFIRLALLFRDAGIRHPSLYINFDQTQVIVANPST</sequence>
<dbReference type="KEGG" id="cput:CONPUDRAFT_60899"/>
<comment type="caution">
    <text evidence="1">The sequence shown here is derived from an EMBL/GenBank/DDBJ whole genome shotgun (WGS) entry which is preliminary data.</text>
</comment>